<organism evidence="1 2">
    <name type="scientific">Moraxella cuniculi</name>
    <dbReference type="NCBI Taxonomy" id="34061"/>
    <lineage>
        <taxon>Bacteria</taxon>
        <taxon>Pseudomonadati</taxon>
        <taxon>Pseudomonadota</taxon>
        <taxon>Gammaproteobacteria</taxon>
        <taxon>Moraxellales</taxon>
        <taxon>Moraxellaceae</taxon>
        <taxon>Moraxella</taxon>
    </lineage>
</organism>
<evidence type="ECO:0000313" key="1">
    <source>
        <dbReference type="EMBL" id="VEG12762.1"/>
    </source>
</evidence>
<reference evidence="1 2" key="1">
    <citation type="submission" date="2018-12" db="EMBL/GenBank/DDBJ databases">
        <authorList>
            <consortium name="Pathogen Informatics"/>
        </authorList>
    </citation>
    <scope>NUCLEOTIDE SEQUENCE [LARGE SCALE GENOMIC DNA]</scope>
    <source>
        <strain evidence="1 2">NCTC10297</strain>
    </source>
</reference>
<dbReference type="EMBL" id="LR134343">
    <property type="protein sequence ID" value="VEG12762.1"/>
    <property type="molecule type" value="Genomic_DNA"/>
</dbReference>
<name>A0A448GVE5_9GAMM</name>
<protein>
    <submittedName>
        <fullName evidence="1">Uncharacterized protein</fullName>
    </submittedName>
</protein>
<sequence length="52" mass="5771">MDLFADPSHACRVLHFATDSLPSCCQPITAKNDLSILIDTPTNRVILEEIDE</sequence>
<accession>A0A448GVE5</accession>
<evidence type="ECO:0000313" key="2">
    <source>
        <dbReference type="Proteomes" id="UP000274100"/>
    </source>
</evidence>
<dbReference type="KEGG" id="mcun:NCTC10297_00696"/>
<gene>
    <name evidence="1" type="ORF">NCTC10297_00696</name>
</gene>
<dbReference type="AlphaFoldDB" id="A0A448GVE5"/>
<proteinExistence type="predicted"/>
<dbReference type="Proteomes" id="UP000274100">
    <property type="component" value="Chromosome"/>
</dbReference>